<feature type="compositionally biased region" description="Basic and acidic residues" evidence="5">
    <location>
        <begin position="582"/>
        <end position="608"/>
    </location>
</feature>
<proteinExistence type="predicted"/>
<protein>
    <submittedName>
        <fullName evidence="8">Uncharacterized protein</fullName>
    </submittedName>
</protein>
<dbReference type="EMBL" id="JAVXUP010000788">
    <property type="protein sequence ID" value="KAK3020943.1"/>
    <property type="molecule type" value="Genomic_DNA"/>
</dbReference>
<dbReference type="Pfam" id="PF02042">
    <property type="entry name" value="RWP-RK"/>
    <property type="match status" value="1"/>
</dbReference>
<dbReference type="Pfam" id="PF22922">
    <property type="entry name" value="GAF_NLP"/>
    <property type="match status" value="2"/>
</dbReference>
<feature type="domain" description="PB1" evidence="7">
    <location>
        <begin position="868"/>
        <end position="951"/>
    </location>
</feature>
<dbReference type="InterPro" id="IPR045012">
    <property type="entry name" value="NLP"/>
</dbReference>
<dbReference type="Pfam" id="PF00564">
    <property type="entry name" value="PB1"/>
    <property type="match status" value="1"/>
</dbReference>
<dbReference type="PANTHER" id="PTHR32002:SF46">
    <property type="entry name" value="PROTEIN NLP2"/>
    <property type="match status" value="1"/>
</dbReference>
<accession>A0AA88W6V8</accession>
<organism evidence="8 9">
    <name type="scientific">Escallonia herrerae</name>
    <dbReference type="NCBI Taxonomy" id="1293975"/>
    <lineage>
        <taxon>Eukaryota</taxon>
        <taxon>Viridiplantae</taxon>
        <taxon>Streptophyta</taxon>
        <taxon>Embryophyta</taxon>
        <taxon>Tracheophyta</taxon>
        <taxon>Spermatophyta</taxon>
        <taxon>Magnoliopsida</taxon>
        <taxon>eudicotyledons</taxon>
        <taxon>Gunneridae</taxon>
        <taxon>Pentapetalae</taxon>
        <taxon>asterids</taxon>
        <taxon>campanulids</taxon>
        <taxon>Escalloniales</taxon>
        <taxon>Escalloniaceae</taxon>
        <taxon>Escallonia</taxon>
    </lineage>
</organism>
<dbReference type="Gene3D" id="3.10.20.90">
    <property type="entry name" value="Phosphatidylinositol 3-kinase Catalytic Subunit, Chain A, domain 1"/>
    <property type="match status" value="1"/>
</dbReference>
<dbReference type="GO" id="GO:0003677">
    <property type="term" value="F:DNA binding"/>
    <property type="evidence" value="ECO:0007669"/>
    <property type="project" value="UniProtKB-KW"/>
</dbReference>
<dbReference type="InterPro" id="IPR055081">
    <property type="entry name" value="NLP1-9_GAF"/>
</dbReference>
<dbReference type="GO" id="GO:0003700">
    <property type="term" value="F:DNA-binding transcription factor activity"/>
    <property type="evidence" value="ECO:0007669"/>
    <property type="project" value="InterPro"/>
</dbReference>
<keyword evidence="3" id="KW-0804">Transcription</keyword>
<dbReference type="InterPro" id="IPR003035">
    <property type="entry name" value="RWP-RK_dom"/>
</dbReference>
<dbReference type="CDD" id="cd06407">
    <property type="entry name" value="PB1_NLP"/>
    <property type="match status" value="1"/>
</dbReference>
<dbReference type="SUPFAM" id="SSF54277">
    <property type="entry name" value="CAD &amp; PB1 domains"/>
    <property type="match status" value="1"/>
</dbReference>
<keyword evidence="1" id="KW-0805">Transcription regulation</keyword>
<evidence type="ECO:0000313" key="9">
    <source>
        <dbReference type="Proteomes" id="UP001188597"/>
    </source>
</evidence>
<dbReference type="SMART" id="SM00666">
    <property type="entry name" value="PB1"/>
    <property type="match status" value="1"/>
</dbReference>
<name>A0AA88W6V8_9ASTE</name>
<evidence type="ECO:0000256" key="4">
    <source>
        <dbReference type="ARBA" id="ARBA00023242"/>
    </source>
</evidence>
<feature type="region of interest" description="Disordered" evidence="5">
    <location>
        <begin position="748"/>
        <end position="788"/>
    </location>
</feature>
<evidence type="ECO:0000256" key="3">
    <source>
        <dbReference type="ARBA" id="ARBA00023163"/>
    </source>
</evidence>
<evidence type="ECO:0000256" key="2">
    <source>
        <dbReference type="ARBA" id="ARBA00023125"/>
    </source>
</evidence>
<gene>
    <name evidence="8" type="ORF">RJ639_046599</name>
</gene>
<dbReference type="InterPro" id="IPR000270">
    <property type="entry name" value="PB1_dom"/>
</dbReference>
<evidence type="ECO:0000259" key="7">
    <source>
        <dbReference type="PROSITE" id="PS51745"/>
    </source>
</evidence>
<evidence type="ECO:0000259" key="6">
    <source>
        <dbReference type="PROSITE" id="PS51519"/>
    </source>
</evidence>
<keyword evidence="9" id="KW-1185">Reference proteome</keyword>
<dbReference type="PANTHER" id="PTHR32002">
    <property type="entry name" value="PROTEIN NLP8"/>
    <property type="match status" value="1"/>
</dbReference>
<feature type="region of interest" description="Disordered" evidence="5">
    <location>
        <begin position="582"/>
        <end position="612"/>
    </location>
</feature>
<dbReference type="PROSITE" id="PS51745">
    <property type="entry name" value="PB1"/>
    <property type="match status" value="1"/>
</dbReference>
<dbReference type="Proteomes" id="UP001188597">
    <property type="component" value="Unassembled WGS sequence"/>
</dbReference>
<evidence type="ECO:0000256" key="5">
    <source>
        <dbReference type="SAM" id="MobiDB-lite"/>
    </source>
</evidence>
<comment type="caution">
    <text evidence="8">The sequence shown here is derived from an EMBL/GenBank/DDBJ whole genome shotgun (WGS) entry which is preliminary data.</text>
</comment>
<evidence type="ECO:0000256" key="1">
    <source>
        <dbReference type="ARBA" id="ARBA00023015"/>
    </source>
</evidence>
<dbReference type="PROSITE" id="PS51519">
    <property type="entry name" value="RWP_RK"/>
    <property type="match status" value="1"/>
</dbReference>
<dbReference type="InterPro" id="IPR034891">
    <property type="entry name" value="PB1_NLP"/>
</dbReference>
<dbReference type="InterPro" id="IPR053793">
    <property type="entry name" value="PB1-like"/>
</dbReference>
<keyword evidence="2" id="KW-0238">DNA-binding</keyword>
<feature type="compositionally biased region" description="Low complexity" evidence="5">
    <location>
        <begin position="768"/>
        <end position="787"/>
    </location>
</feature>
<feature type="domain" description="RWP-RK" evidence="6">
    <location>
        <begin position="603"/>
        <end position="717"/>
    </location>
</feature>
<dbReference type="AlphaFoldDB" id="A0AA88W6V8"/>
<keyword evidence="4" id="KW-0539">Nucleus</keyword>
<reference evidence="8" key="1">
    <citation type="submission" date="2022-12" db="EMBL/GenBank/DDBJ databases">
        <title>Draft genome assemblies for two species of Escallonia (Escalloniales).</title>
        <authorList>
            <person name="Chanderbali A."/>
            <person name="Dervinis C."/>
            <person name="Anghel I."/>
            <person name="Soltis D."/>
            <person name="Soltis P."/>
            <person name="Zapata F."/>
        </authorList>
    </citation>
    <scope>NUCLEOTIDE SEQUENCE</scope>
    <source>
        <strain evidence="8">UCBG64.0493</strain>
        <tissue evidence="8">Leaf</tissue>
    </source>
</reference>
<evidence type="ECO:0000313" key="8">
    <source>
        <dbReference type="EMBL" id="KAK3020943.1"/>
    </source>
</evidence>
<sequence>MDSGAFAPNIVLRSLPDNTTDYDLMDELVYDGFWLETIDGFSFWQPGLSTSSTSNFNPDIFPYCETKMSNLIPTLQDGRYNEDAEGPVLDNPTLVHPQIEKLAGNEVHDGEVIQTAPYSSQFESFLVEGTEMSSRLWIGPGAIPSPTSSLRKRLIKVIEYLNESTRNRDILIQIWVPMNKGGRHVLTTNDQPFSINGNCKSLAKYRDVCRSYQFAAEEDSKELVGLLSRVFLKMLPEWTPDVRFFRKEEYPRIGYARQYNVSGSVALPLFEEGSGTCLGVVEIVTTTQNLSYRPEFENVLKALEAVNLRSSGILNPPKVKDCDESYKAALAEIKEVLKSVCNMHKLPLTQTWAPCTQQGKCGCQNPARCISIVDSACYVPNEQLLGFHEACSEHHLLRGEGVSGGAFITNQQCFSADISAFSKTEYPLSHHARMFGLRAAVAIRLRSIYTGSADFVLEFFLPIDWKDSKAQKNMLSSLSSVIQQLSQSLRLVTDQELAEENLLPGRETVAPVSHRLEEDDIPTMVISPSREAARDEPSWIAHMVEAQTKGLGTAVSLGYHKTEPVDGFKVTTHWDHNETDWRALSDHKQYQQDSGRKGSAEGRNAGERRRTKTERTINLQVLRQYFSGSLKDAAKNIGGAKLIDILESFTEFMQNMLSGSCRLLTQFVAFAVCPTTLKRICRQHGITRWPSRKIKKVGHSLKKLQLVIDSVQGAEGAIQLSSFYTNFPQLSSPTLTATSPFSSAKMKDHMEQLNTRSEGSLLSPAMTSLKSRPSSFSHSSNSSLSRSTGAKQLSATVNASSKGHVLTAEQAAGVLKRAYRGVGFHDLCQEETKFLIRPHSRNLFSEHPSSEALPSLPKGLQVLADGRAFRVKATFGEEKVRFSMPLHWGFEELRGEIHRRFNAEGISKIDLKYLDDDSEWVLLTCDADLEECVDIYRSSSTRMIKLSLHQNLQSDLGSSFGSNGPSLSHDTQ</sequence>